<sequence>MKSSYIEKLYLLGILLVLFSCSDENNNDLASIEKPDIEVTSQVPTVQIEQVINILESSMTITAYITDNGGASVLSRGISVSVKEELAESDTQFAANTVKASGEFTADISGLKENTTYFIRAYAENKAGIAYGDVISVVTKAEIKPVIIVDSESFTSQDKFDETWNMLYPWGSDHNGSARMFSDNVSLKEGGVLEIIAKWTNWEWEGYSTADPHLRITFHSGAIHAKDKIRVTEELPYWEISGEFMAPTVPSSWPAFWISGSDSWPPEVDILEFKGTTSNLQNTVTGPSWDKTIWTTVLTDVPDAATSWHSYKLILRRIDEIDTAVNMYIDGELRSSEIKDYTNKPFWLIINMQMEGASGATNDESIVRSEDQVFSARNIKVVATPQAQN</sequence>
<dbReference type="Gene3D" id="2.60.40.10">
    <property type="entry name" value="Immunoglobulins"/>
    <property type="match status" value="1"/>
</dbReference>
<evidence type="ECO:0000313" key="4">
    <source>
        <dbReference type="EMBL" id="RXG23911.1"/>
    </source>
</evidence>
<dbReference type="InterPro" id="IPR013320">
    <property type="entry name" value="ConA-like_dom_sf"/>
</dbReference>
<keyword evidence="5" id="KW-1185">Reference proteome</keyword>
<comment type="similarity">
    <text evidence="1">Belongs to the glycosyl hydrolase 16 family.</text>
</comment>
<proteinExistence type="inferred from homology"/>
<name>A0A4Q0PBE5_9FLAO</name>
<dbReference type="EMBL" id="QOVK01000004">
    <property type="protein sequence ID" value="RXG23911.1"/>
    <property type="molecule type" value="Genomic_DNA"/>
</dbReference>
<accession>A0A4Q0PBE5</accession>
<dbReference type="InterPro" id="IPR000757">
    <property type="entry name" value="Beta-glucanase-like"/>
</dbReference>
<reference evidence="4 5" key="1">
    <citation type="submission" date="2018-07" db="EMBL/GenBank/DDBJ databases">
        <title>Leeuwenhoekiella genomics.</title>
        <authorList>
            <person name="Tahon G."/>
            <person name="Willems A."/>
        </authorList>
    </citation>
    <scope>NUCLEOTIDE SEQUENCE [LARGE SCALE GENOMIC DNA]</scope>
    <source>
        <strain evidence="4 5">LMG 29608</strain>
    </source>
</reference>
<evidence type="ECO:0000313" key="5">
    <source>
        <dbReference type="Proteomes" id="UP000289859"/>
    </source>
</evidence>
<dbReference type="GO" id="GO:0005975">
    <property type="term" value="P:carbohydrate metabolic process"/>
    <property type="evidence" value="ECO:0007669"/>
    <property type="project" value="InterPro"/>
</dbReference>
<evidence type="ECO:0000259" key="3">
    <source>
        <dbReference type="PROSITE" id="PS51762"/>
    </source>
</evidence>
<protein>
    <recommendedName>
        <fullName evidence="6">Fibronectin type-III domain-containing protein</fullName>
    </recommendedName>
</protein>
<dbReference type="InterPro" id="IPR013783">
    <property type="entry name" value="Ig-like_fold"/>
</dbReference>
<dbReference type="PROSITE" id="PS50853">
    <property type="entry name" value="FN3"/>
    <property type="match status" value="1"/>
</dbReference>
<dbReference type="Gene3D" id="2.60.120.200">
    <property type="match status" value="1"/>
</dbReference>
<feature type="domain" description="Fibronectin type-III" evidence="2">
    <location>
        <begin position="44"/>
        <end position="146"/>
    </location>
</feature>
<dbReference type="SUPFAM" id="SSF49899">
    <property type="entry name" value="Concanavalin A-like lectins/glucanases"/>
    <property type="match status" value="1"/>
</dbReference>
<dbReference type="Proteomes" id="UP000289859">
    <property type="component" value="Unassembled WGS sequence"/>
</dbReference>
<evidence type="ECO:0008006" key="6">
    <source>
        <dbReference type="Google" id="ProtNLM"/>
    </source>
</evidence>
<dbReference type="InterPro" id="IPR003961">
    <property type="entry name" value="FN3_dom"/>
</dbReference>
<evidence type="ECO:0000259" key="2">
    <source>
        <dbReference type="PROSITE" id="PS50853"/>
    </source>
</evidence>
<dbReference type="OrthoDB" id="9765957at2"/>
<dbReference type="RefSeq" id="WP_128764919.1">
    <property type="nucleotide sequence ID" value="NZ_JBHUOO010000047.1"/>
</dbReference>
<evidence type="ECO:0000256" key="1">
    <source>
        <dbReference type="ARBA" id="ARBA00006865"/>
    </source>
</evidence>
<dbReference type="PROSITE" id="PS51762">
    <property type="entry name" value="GH16_2"/>
    <property type="match status" value="1"/>
</dbReference>
<comment type="caution">
    <text evidence="4">The sequence shown here is derived from an EMBL/GenBank/DDBJ whole genome shotgun (WGS) entry which is preliminary data.</text>
</comment>
<dbReference type="AlphaFoldDB" id="A0A4Q0PBE5"/>
<organism evidence="4 5">
    <name type="scientific">Leeuwenhoekiella polynyae</name>
    <dbReference type="NCBI Taxonomy" id="1550906"/>
    <lineage>
        <taxon>Bacteria</taxon>
        <taxon>Pseudomonadati</taxon>
        <taxon>Bacteroidota</taxon>
        <taxon>Flavobacteriia</taxon>
        <taxon>Flavobacteriales</taxon>
        <taxon>Flavobacteriaceae</taxon>
        <taxon>Leeuwenhoekiella</taxon>
    </lineage>
</organism>
<gene>
    <name evidence="4" type="ORF">DSM02_1395</name>
</gene>
<dbReference type="GO" id="GO:0004553">
    <property type="term" value="F:hydrolase activity, hydrolyzing O-glycosyl compounds"/>
    <property type="evidence" value="ECO:0007669"/>
    <property type="project" value="InterPro"/>
</dbReference>
<feature type="domain" description="GH16" evidence="3">
    <location>
        <begin position="149"/>
        <end position="384"/>
    </location>
</feature>
<dbReference type="PROSITE" id="PS51257">
    <property type="entry name" value="PROKAR_LIPOPROTEIN"/>
    <property type="match status" value="1"/>
</dbReference>